<dbReference type="GO" id="GO:0004812">
    <property type="term" value="F:aminoacyl-tRNA ligase activity"/>
    <property type="evidence" value="ECO:0007669"/>
    <property type="project" value="UniProtKB-KW"/>
</dbReference>
<sequence length="108" mass="11771">MQLGLSQMIDPRLLPLVDSTRAFYEKRGVGRGPSNWSELQLVRAAESLKSALEQVGAAHGPKLGKTQVPVRVAVTGRTVGLPLFEFLGLLGRERTPARLSTALERHNV</sequence>
<keyword evidence="8" id="KW-1185">Reference proteome</keyword>
<evidence type="ECO:0000256" key="3">
    <source>
        <dbReference type="ARBA" id="ARBA00022840"/>
    </source>
</evidence>
<gene>
    <name evidence="7" type="ORF">FHS13_004260</name>
</gene>
<evidence type="ECO:0000256" key="2">
    <source>
        <dbReference type="ARBA" id="ARBA00022741"/>
    </source>
</evidence>
<dbReference type="Gene3D" id="1.10.10.350">
    <property type="match status" value="1"/>
</dbReference>
<evidence type="ECO:0000313" key="8">
    <source>
        <dbReference type="Proteomes" id="UP000536604"/>
    </source>
</evidence>
<dbReference type="SUPFAM" id="SSF48163">
    <property type="entry name" value="An anticodon-binding domain of class I aminoacyl-tRNA synthetases"/>
    <property type="match status" value="1"/>
</dbReference>
<keyword evidence="2" id="KW-0547">Nucleotide-binding</keyword>
<dbReference type="Proteomes" id="UP000536604">
    <property type="component" value="Unassembled WGS sequence"/>
</dbReference>
<evidence type="ECO:0000256" key="5">
    <source>
        <dbReference type="ARBA" id="ARBA00023146"/>
    </source>
</evidence>
<dbReference type="InterPro" id="IPR020751">
    <property type="entry name" value="aa-tRNA-synth_I_codon-bd_sub2"/>
</dbReference>
<dbReference type="InterPro" id="IPR008925">
    <property type="entry name" value="aa_tRNA-synth_I_cd-bd_sf"/>
</dbReference>
<evidence type="ECO:0000313" key="7">
    <source>
        <dbReference type="EMBL" id="MBB6122271.1"/>
    </source>
</evidence>
<evidence type="ECO:0000256" key="4">
    <source>
        <dbReference type="ARBA" id="ARBA00022917"/>
    </source>
</evidence>
<dbReference type="GO" id="GO:0000049">
    <property type="term" value="F:tRNA binding"/>
    <property type="evidence" value="ECO:0007669"/>
    <property type="project" value="InterPro"/>
</dbReference>
<keyword evidence="1" id="KW-0436">Ligase</keyword>
<organism evidence="7 8">
    <name type="scientific">Nocardiopsis algeriensis</name>
    <dbReference type="NCBI Taxonomy" id="1478215"/>
    <lineage>
        <taxon>Bacteria</taxon>
        <taxon>Bacillati</taxon>
        <taxon>Actinomycetota</taxon>
        <taxon>Actinomycetes</taxon>
        <taxon>Streptosporangiales</taxon>
        <taxon>Nocardiopsidaceae</taxon>
        <taxon>Nocardiopsis</taxon>
    </lineage>
</organism>
<name>A0A841J1R3_9ACTN</name>
<dbReference type="AlphaFoldDB" id="A0A841J1R3"/>
<reference evidence="7 8" key="1">
    <citation type="submission" date="2020-08" db="EMBL/GenBank/DDBJ databases">
        <title>Genomic Encyclopedia of Type Strains, Phase III (KMG-III): the genomes of soil and plant-associated and newly described type strains.</title>
        <authorList>
            <person name="Whitman W."/>
        </authorList>
    </citation>
    <scope>NUCLEOTIDE SEQUENCE [LARGE SCALE GENOMIC DNA]</scope>
    <source>
        <strain evidence="7 8">CECT 8712</strain>
    </source>
</reference>
<keyword evidence="5 7" id="KW-0030">Aminoacyl-tRNA synthetase</keyword>
<proteinExistence type="predicted"/>
<protein>
    <submittedName>
        <fullName evidence="7">Glutamyl/glutaminyl-tRNA synthetase</fullName>
    </submittedName>
</protein>
<comment type="caution">
    <text evidence="7">The sequence shown here is derived from an EMBL/GenBank/DDBJ whole genome shotgun (WGS) entry which is preliminary data.</text>
</comment>
<keyword evidence="3" id="KW-0067">ATP-binding</keyword>
<dbReference type="EMBL" id="JACHJO010000020">
    <property type="protein sequence ID" value="MBB6122271.1"/>
    <property type="molecule type" value="Genomic_DNA"/>
</dbReference>
<evidence type="ECO:0000256" key="1">
    <source>
        <dbReference type="ARBA" id="ARBA00022598"/>
    </source>
</evidence>
<feature type="domain" description="Aminoacyl-tRNA synthetase class I anticodon-binding" evidence="6">
    <location>
        <begin position="45"/>
        <end position="103"/>
    </location>
</feature>
<dbReference type="Pfam" id="PF19269">
    <property type="entry name" value="Anticodon_2"/>
    <property type="match status" value="1"/>
</dbReference>
<dbReference type="GO" id="GO:0005524">
    <property type="term" value="F:ATP binding"/>
    <property type="evidence" value="ECO:0007669"/>
    <property type="project" value="UniProtKB-KW"/>
</dbReference>
<dbReference type="GO" id="GO:0006412">
    <property type="term" value="P:translation"/>
    <property type="evidence" value="ECO:0007669"/>
    <property type="project" value="UniProtKB-KW"/>
</dbReference>
<dbReference type="InterPro" id="IPR045462">
    <property type="entry name" value="aa-tRNA-synth_I_cd-bd"/>
</dbReference>
<keyword evidence="4" id="KW-0648">Protein biosynthesis</keyword>
<accession>A0A841J1R3</accession>
<evidence type="ECO:0000259" key="6">
    <source>
        <dbReference type="Pfam" id="PF19269"/>
    </source>
</evidence>